<gene>
    <name evidence="13" type="ORF">SPSYN_01000</name>
</gene>
<dbReference type="RefSeq" id="WP_161821366.1">
    <property type="nucleotide sequence ID" value="NZ_LSRS01000002.1"/>
</dbReference>
<dbReference type="GO" id="GO:0046872">
    <property type="term" value="F:metal ion binding"/>
    <property type="evidence" value="ECO:0007669"/>
    <property type="project" value="UniProtKB-KW"/>
</dbReference>
<accession>A0A9D2WST1</accession>
<feature type="domain" description="Uracil-DNA glycosylase-like" evidence="12">
    <location>
        <begin position="31"/>
        <end position="183"/>
    </location>
</feature>
<dbReference type="EC" id="3.2.2.27" evidence="3"/>
<evidence type="ECO:0000256" key="3">
    <source>
        <dbReference type="ARBA" id="ARBA00012030"/>
    </source>
</evidence>
<organism evidence="13 14">
    <name type="scientific">Sporotomaculum syntrophicum</name>
    <dbReference type="NCBI Taxonomy" id="182264"/>
    <lineage>
        <taxon>Bacteria</taxon>
        <taxon>Bacillati</taxon>
        <taxon>Bacillota</taxon>
        <taxon>Clostridia</taxon>
        <taxon>Eubacteriales</taxon>
        <taxon>Desulfallaceae</taxon>
        <taxon>Sporotomaculum</taxon>
    </lineage>
</organism>
<evidence type="ECO:0000256" key="4">
    <source>
        <dbReference type="ARBA" id="ARBA00019403"/>
    </source>
</evidence>
<keyword evidence="11" id="KW-0234">DNA repair</keyword>
<name>A0A9D2WST1_9FIRM</name>
<dbReference type="Proteomes" id="UP000798488">
    <property type="component" value="Unassembled WGS sequence"/>
</dbReference>
<dbReference type="InterPro" id="IPR005273">
    <property type="entry name" value="Ura-DNA_glyco_family4"/>
</dbReference>
<evidence type="ECO:0000256" key="8">
    <source>
        <dbReference type="ARBA" id="ARBA00022801"/>
    </source>
</evidence>
<dbReference type="InterPro" id="IPR005122">
    <property type="entry name" value="Uracil-DNA_glycosylase-like"/>
</dbReference>
<comment type="catalytic activity">
    <reaction evidence="1">
        <text>Hydrolyzes single-stranded DNA or mismatched double-stranded DNA and polynucleotides, releasing free uracil.</text>
        <dbReference type="EC" id="3.2.2.27"/>
    </reaction>
</comment>
<dbReference type="InterPro" id="IPR036895">
    <property type="entry name" value="Uracil-DNA_glycosylase-like_sf"/>
</dbReference>
<reference evidence="13" key="1">
    <citation type="submission" date="2016-02" db="EMBL/GenBank/DDBJ databases">
        <title>Draft Genome Sequence of Sporotomaculum syntrophicum Strain FB, a Syntrophic Benzoate Degrader.</title>
        <authorList>
            <person name="Nobu M.K."/>
            <person name="Narihiro T."/>
            <person name="Qiu Y.-L."/>
            <person name="Ohashi A."/>
            <person name="Liu W.-T."/>
            <person name="Yuji S."/>
        </authorList>
    </citation>
    <scope>NUCLEOTIDE SEQUENCE</scope>
    <source>
        <strain evidence="13">FB</strain>
    </source>
</reference>
<keyword evidence="8" id="KW-0378">Hydrolase</keyword>
<dbReference type="SMART" id="SM00987">
    <property type="entry name" value="UreE_C"/>
    <property type="match status" value="1"/>
</dbReference>
<dbReference type="SMART" id="SM00986">
    <property type="entry name" value="UDG"/>
    <property type="match status" value="1"/>
</dbReference>
<keyword evidence="14" id="KW-1185">Reference proteome</keyword>
<evidence type="ECO:0000313" key="14">
    <source>
        <dbReference type="Proteomes" id="UP000798488"/>
    </source>
</evidence>
<protein>
    <recommendedName>
        <fullName evidence="4">Type-4 uracil-DNA glycosylase</fullName>
        <ecNumber evidence="3">3.2.2.27</ecNumber>
    </recommendedName>
</protein>
<dbReference type="Pfam" id="PF03167">
    <property type="entry name" value="UDG"/>
    <property type="match status" value="1"/>
</dbReference>
<dbReference type="PANTHER" id="PTHR33693">
    <property type="entry name" value="TYPE-5 URACIL-DNA GLYCOSYLASE"/>
    <property type="match status" value="1"/>
</dbReference>
<evidence type="ECO:0000256" key="5">
    <source>
        <dbReference type="ARBA" id="ARBA00022485"/>
    </source>
</evidence>
<dbReference type="EMBL" id="LSRS01000002">
    <property type="protein sequence ID" value="KAF1086256.1"/>
    <property type="molecule type" value="Genomic_DNA"/>
</dbReference>
<dbReference type="PANTHER" id="PTHR33693:SF1">
    <property type="entry name" value="TYPE-4 URACIL-DNA GLYCOSYLASE"/>
    <property type="match status" value="1"/>
</dbReference>
<proteinExistence type="inferred from homology"/>
<dbReference type="AlphaFoldDB" id="A0A9D2WST1"/>
<keyword evidence="10" id="KW-0411">Iron-sulfur</keyword>
<evidence type="ECO:0000259" key="12">
    <source>
        <dbReference type="SMART" id="SM00986"/>
    </source>
</evidence>
<keyword evidence="9" id="KW-0408">Iron</keyword>
<evidence type="ECO:0000256" key="10">
    <source>
        <dbReference type="ARBA" id="ARBA00023014"/>
    </source>
</evidence>
<dbReference type="Gene3D" id="3.40.470.10">
    <property type="entry name" value="Uracil-DNA glycosylase-like domain"/>
    <property type="match status" value="1"/>
</dbReference>
<evidence type="ECO:0000256" key="1">
    <source>
        <dbReference type="ARBA" id="ARBA00001400"/>
    </source>
</evidence>
<sequence length="191" mass="21158">MKEKSLQQLYSLIINCRCPCPGERTGGLLVRDHGNPGKRIVFLGEAPGAEEVKQGMPFVGQAGRNLEGYLQLAGLERKDIFIVNTVKCRPTRNNGRANRKPGACEIKSCAHWLDEELAILSPGVIVTLGDVALKRLGGGKSRRISDCHGQPFKLERYTVFPMYHPAAAIYRRALTEVIEGDFKKLGNWLRG</sequence>
<dbReference type="OrthoDB" id="5290748at2"/>
<comment type="similarity">
    <text evidence="2">Belongs to the uracil-DNA glycosylase (UDG) superfamily. Type 4 (UDGa) family.</text>
</comment>
<dbReference type="SUPFAM" id="SSF52141">
    <property type="entry name" value="Uracil-DNA glycosylase-like"/>
    <property type="match status" value="1"/>
</dbReference>
<dbReference type="CDD" id="cd10030">
    <property type="entry name" value="UDG-F4_TTUDGA_SPO1dp_like"/>
    <property type="match status" value="1"/>
</dbReference>
<keyword evidence="5" id="KW-0004">4Fe-4S</keyword>
<evidence type="ECO:0000256" key="11">
    <source>
        <dbReference type="ARBA" id="ARBA00023204"/>
    </source>
</evidence>
<dbReference type="InterPro" id="IPR051536">
    <property type="entry name" value="UDG_Type-4/5"/>
</dbReference>
<keyword evidence="7" id="KW-0227">DNA damage</keyword>
<evidence type="ECO:0000256" key="9">
    <source>
        <dbReference type="ARBA" id="ARBA00023004"/>
    </source>
</evidence>
<dbReference type="GO" id="GO:0051539">
    <property type="term" value="F:4 iron, 4 sulfur cluster binding"/>
    <property type="evidence" value="ECO:0007669"/>
    <property type="project" value="UniProtKB-KW"/>
</dbReference>
<evidence type="ECO:0000256" key="2">
    <source>
        <dbReference type="ARBA" id="ARBA00006521"/>
    </source>
</evidence>
<dbReference type="NCBIfam" id="TIGR00758">
    <property type="entry name" value="UDG_fam4"/>
    <property type="match status" value="1"/>
</dbReference>
<evidence type="ECO:0000313" key="13">
    <source>
        <dbReference type="EMBL" id="KAF1086256.1"/>
    </source>
</evidence>
<evidence type="ECO:0000256" key="6">
    <source>
        <dbReference type="ARBA" id="ARBA00022723"/>
    </source>
</evidence>
<comment type="caution">
    <text evidence="13">The sequence shown here is derived from an EMBL/GenBank/DDBJ whole genome shotgun (WGS) entry which is preliminary data.</text>
</comment>
<keyword evidence="6" id="KW-0479">Metal-binding</keyword>
<evidence type="ECO:0000256" key="7">
    <source>
        <dbReference type="ARBA" id="ARBA00022763"/>
    </source>
</evidence>
<dbReference type="GO" id="GO:0006281">
    <property type="term" value="P:DNA repair"/>
    <property type="evidence" value="ECO:0007669"/>
    <property type="project" value="UniProtKB-KW"/>
</dbReference>
<dbReference type="GO" id="GO:0004844">
    <property type="term" value="F:uracil DNA N-glycosylase activity"/>
    <property type="evidence" value="ECO:0007669"/>
    <property type="project" value="UniProtKB-EC"/>
</dbReference>